<dbReference type="PROSITE" id="PS51132">
    <property type="entry name" value="OLF"/>
    <property type="match status" value="1"/>
</dbReference>
<dbReference type="Ensembl" id="ENSATET00000078051.1">
    <property type="protein sequence ID" value="ENSATEP00000077343.1"/>
    <property type="gene ID" value="ENSATEG00000012648.3"/>
</dbReference>
<organism evidence="6 7">
    <name type="scientific">Anabas testudineus</name>
    <name type="common">Climbing perch</name>
    <name type="synonym">Anthias testudineus</name>
    <dbReference type="NCBI Taxonomy" id="64144"/>
    <lineage>
        <taxon>Eukaryota</taxon>
        <taxon>Metazoa</taxon>
        <taxon>Chordata</taxon>
        <taxon>Craniata</taxon>
        <taxon>Vertebrata</taxon>
        <taxon>Euteleostomi</taxon>
        <taxon>Actinopterygii</taxon>
        <taxon>Neopterygii</taxon>
        <taxon>Teleostei</taxon>
        <taxon>Neoteleostei</taxon>
        <taxon>Acanthomorphata</taxon>
        <taxon>Anabantaria</taxon>
        <taxon>Anabantiformes</taxon>
        <taxon>Anabantoidei</taxon>
        <taxon>Anabantidae</taxon>
        <taxon>Anabas</taxon>
    </lineage>
</organism>
<dbReference type="SUPFAM" id="SSF101898">
    <property type="entry name" value="NHL repeat"/>
    <property type="match status" value="1"/>
</dbReference>
<evidence type="ECO:0000256" key="1">
    <source>
        <dbReference type="ARBA" id="ARBA00004613"/>
    </source>
</evidence>
<keyword evidence="2" id="KW-0964">Secreted</keyword>
<dbReference type="Pfam" id="PF02191">
    <property type="entry name" value="OLF"/>
    <property type="match status" value="1"/>
</dbReference>
<dbReference type="GO" id="GO:0007165">
    <property type="term" value="P:signal transduction"/>
    <property type="evidence" value="ECO:0007669"/>
    <property type="project" value="TreeGrafter"/>
</dbReference>
<dbReference type="PANTHER" id="PTHR23192:SF85">
    <property type="entry name" value="GLIOMEDIN"/>
    <property type="match status" value="1"/>
</dbReference>
<sequence length="577" mass="64734">MPVMLSVLLILKHFQTVYIESDSSYSPRDNTFNVTTFERWTEPDSPSPTVNNMEALNVTDSEEELLDLIMQLESVSFNEDEGHSTFNDSNTDNVTQVPAILLKAPPDVDQVLTESETITPHPLTDSEELLDRKRQLESVSFNEDKGHSTFNESSTDNVTQVPAILLKAPPDVDQVLTESETITPHPLDDSRDALTVTDSEELLDRKRQLESVSINEDEGHSTFNDSNTDNVTQVPAILLKAPPDVDQVLTESGTITPHPLDDSRDTLTVTDSEELLNTKKETELVSFHQDDSHNINNETNTENVTEAPRKSLTAPVSVDLPPKRDVHKNSGKECIIKTIKCKEKVTKMQSTFGAWLTDAAWPNQSRYWVADHFSGRVLVEYRNHSAFQSRSSSTIDVGKYYQGCGHVVYNKSFYFHKAGTNRLIKFDLNTGKANSLIMENSRYCNLNYLFPNSKTYFKFAVDENGLWVIFASDTGDQTMVAKLNSTTFSVESVVNTLYPTTKAGNAFITCGVLYFTDDSDRIVTYAFDLKKEVALNASFDLRPANGILAMLSYNPSKKLLYMWDNSSVKTCRVITSK</sequence>
<accession>A0AAQ6ITS0</accession>
<reference evidence="6" key="3">
    <citation type="submission" date="2025-09" db="UniProtKB">
        <authorList>
            <consortium name="Ensembl"/>
        </authorList>
    </citation>
    <scope>IDENTIFICATION</scope>
</reference>
<dbReference type="InterPro" id="IPR050605">
    <property type="entry name" value="Olfactomedin-like_domain"/>
</dbReference>
<dbReference type="InterPro" id="IPR003112">
    <property type="entry name" value="Olfac-like_dom"/>
</dbReference>
<feature type="domain" description="Olfactomedin-like" evidence="5">
    <location>
        <begin position="333"/>
        <end position="577"/>
    </location>
</feature>
<feature type="chain" id="PRO_5043411759" description="Olfactomedin-like domain-containing protein" evidence="4">
    <location>
        <begin position="20"/>
        <end position="577"/>
    </location>
</feature>
<dbReference type="Proteomes" id="UP000265040">
    <property type="component" value="Chromosome 6"/>
</dbReference>
<proteinExistence type="predicted"/>
<reference evidence="6 7" key="1">
    <citation type="submission" date="2021-04" db="EMBL/GenBank/DDBJ databases">
        <authorList>
            <consortium name="Wellcome Sanger Institute Data Sharing"/>
        </authorList>
    </citation>
    <scope>NUCLEOTIDE SEQUENCE [LARGE SCALE GENOMIC DNA]</scope>
</reference>
<evidence type="ECO:0000256" key="3">
    <source>
        <dbReference type="PROSITE-ProRule" id="PRU00446"/>
    </source>
</evidence>
<dbReference type="GO" id="GO:0009986">
    <property type="term" value="C:cell surface"/>
    <property type="evidence" value="ECO:0007669"/>
    <property type="project" value="TreeGrafter"/>
</dbReference>
<dbReference type="AlphaFoldDB" id="A0AAQ6ITS0"/>
<evidence type="ECO:0000259" key="5">
    <source>
        <dbReference type="PROSITE" id="PS51132"/>
    </source>
</evidence>
<reference evidence="6" key="2">
    <citation type="submission" date="2025-08" db="UniProtKB">
        <authorList>
            <consortium name="Ensembl"/>
        </authorList>
    </citation>
    <scope>IDENTIFICATION</scope>
</reference>
<keyword evidence="7" id="KW-1185">Reference proteome</keyword>
<dbReference type="GeneTree" id="ENSGT00940000158020"/>
<name>A0AAQ6ITS0_ANATE</name>
<comment type="subcellular location">
    <subcellularLocation>
        <location evidence="1">Secreted</location>
    </subcellularLocation>
</comment>
<evidence type="ECO:0000313" key="7">
    <source>
        <dbReference type="Proteomes" id="UP000265040"/>
    </source>
</evidence>
<dbReference type="GO" id="GO:0005615">
    <property type="term" value="C:extracellular space"/>
    <property type="evidence" value="ECO:0007669"/>
    <property type="project" value="TreeGrafter"/>
</dbReference>
<evidence type="ECO:0000256" key="2">
    <source>
        <dbReference type="ARBA" id="ARBA00022525"/>
    </source>
</evidence>
<evidence type="ECO:0000256" key="4">
    <source>
        <dbReference type="SAM" id="SignalP"/>
    </source>
</evidence>
<protein>
    <recommendedName>
        <fullName evidence="5">Olfactomedin-like domain-containing protein</fullName>
    </recommendedName>
</protein>
<feature type="signal peptide" evidence="4">
    <location>
        <begin position="1"/>
        <end position="19"/>
    </location>
</feature>
<dbReference type="PANTHER" id="PTHR23192">
    <property type="entry name" value="OLFACTOMEDIN-RELATED"/>
    <property type="match status" value="1"/>
</dbReference>
<dbReference type="SMART" id="SM00284">
    <property type="entry name" value="OLF"/>
    <property type="match status" value="1"/>
</dbReference>
<keyword evidence="4" id="KW-0732">Signal</keyword>
<comment type="caution">
    <text evidence="3">Lacks conserved residue(s) required for the propagation of feature annotation.</text>
</comment>
<evidence type="ECO:0000313" key="6">
    <source>
        <dbReference type="Ensembl" id="ENSATEP00000077343.1"/>
    </source>
</evidence>